<reference evidence="4" key="1">
    <citation type="journal article" date="2019" name="Int. J. Syst. Evol. Microbiol.">
        <title>The Global Catalogue of Microorganisms (GCM) 10K type strain sequencing project: providing services to taxonomists for standard genome sequencing and annotation.</title>
        <authorList>
            <consortium name="The Broad Institute Genomics Platform"/>
            <consortium name="The Broad Institute Genome Sequencing Center for Infectious Disease"/>
            <person name="Wu L."/>
            <person name="Ma J."/>
        </authorList>
    </citation>
    <scope>NUCLEOTIDE SEQUENCE [LARGE SCALE GENOMIC DNA]</scope>
    <source>
        <strain evidence="4">CGMCC 4.7277</strain>
    </source>
</reference>
<dbReference type="PANTHER" id="PTHR34047:SF8">
    <property type="entry name" value="PROTEIN YKFC"/>
    <property type="match status" value="1"/>
</dbReference>
<evidence type="ECO:0000256" key="1">
    <source>
        <dbReference type="ARBA" id="ARBA00034120"/>
    </source>
</evidence>
<feature type="domain" description="Reverse transcriptase" evidence="2">
    <location>
        <begin position="1"/>
        <end position="303"/>
    </location>
</feature>
<dbReference type="RefSeq" id="WP_245660615.1">
    <property type="nucleotide sequence ID" value="NZ_JBHSMX010000066.1"/>
</dbReference>
<keyword evidence="3" id="KW-0808">Transferase</keyword>
<dbReference type="CDD" id="cd01646">
    <property type="entry name" value="RT_Bac_retron_I"/>
    <property type="match status" value="1"/>
</dbReference>
<organism evidence="3 4">
    <name type="scientific">Polaromonas jejuensis</name>
    <dbReference type="NCBI Taxonomy" id="457502"/>
    <lineage>
        <taxon>Bacteria</taxon>
        <taxon>Pseudomonadati</taxon>
        <taxon>Pseudomonadota</taxon>
        <taxon>Betaproteobacteria</taxon>
        <taxon>Burkholderiales</taxon>
        <taxon>Comamonadaceae</taxon>
        <taxon>Polaromonas</taxon>
    </lineage>
</organism>
<dbReference type="InterPro" id="IPR051083">
    <property type="entry name" value="GrpII_Intron_Splice-Mob/Def"/>
</dbReference>
<evidence type="ECO:0000313" key="4">
    <source>
        <dbReference type="Proteomes" id="UP001596084"/>
    </source>
</evidence>
<comment type="similarity">
    <text evidence="1">Belongs to the bacterial reverse transcriptase family.</text>
</comment>
<dbReference type="SUPFAM" id="SSF56672">
    <property type="entry name" value="DNA/RNA polymerases"/>
    <property type="match status" value="1"/>
</dbReference>
<dbReference type="EMBL" id="JBHSMX010000066">
    <property type="protein sequence ID" value="MFC5524058.1"/>
    <property type="molecule type" value="Genomic_DNA"/>
</dbReference>
<keyword evidence="3" id="KW-0695">RNA-directed DNA polymerase</keyword>
<accession>A0ABW0QHC3</accession>
<proteinExistence type="inferred from homology"/>
<evidence type="ECO:0000259" key="2">
    <source>
        <dbReference type="PROSITE" id="PS50878"/>
    </source>
</evidence>
<gene>
    <name evidence="3" type="ORF">ACFPP7_24570</name>
</gene>
<dbReference type="PANTHER" id="PTHR34047">
    <property type="entry name" value="NUCLEAR INTRON MATURASE 1, MITOCHONDRIAL-RELATED"/>
    <property type="match status" value="1"/>
</dbReference>
<dbReference type="PROSITE" id="PS50878">
    <property type="entry name" value="RT_POL"/>
    <property type="match status" value="1"/>
</dbReference>
<sequence>MTFDLFTTDEPAAPAFTMADLVQAWLDCRRNKRQSASAQAFEANAERNLCALRAELLSQTYRPGRSICFVVTHPKPREVWAADFRDRVVHHLLYNAIAPRFIASFDAGSAACIPGRGTLYAAKRLEHDVRSITHNWSRAAYYLKMDLANFFVAIDKRVLQAQLHTKVTEPYWRWLTDTVLMHDPRTDFELRGDPRLLARVPAHKRLINAPADTGLPIGNLSSQFFANVHLNALDQFARHQLRARHYGRYVDDFYLLHESTQWLNDALASINTFVPQRLGAQLNPRKTILQPVDRGIDFVGHVIRPWRRTTRMRTVAAAVRRLQEMPARDVFSAGNSYLGLLRQASHSHHDQALLMNVLRKRGHSFKPDLTKIFRKSP</sequence>
<evidence type="ECO:0000313" key="3">
    <source>
        <dbReference type="EMBL" id="MFC5524058.1"/>
    </source>
</evidence>
<dbReference type="InterPro" id="IPR043502">
    <property type="entry name" value="DNA/RNA_pol_sf"/>
</dbReference>
<protein>
    <submittedName>
        <fullName evidence="3">RNA-directed DNA polymerase</fullName>
    </submittedName>
</protein>
<dbReference type="GO" id="GO:0003964">
    <property type="term" value="F:RNA-directed DNA polymerase activity"/>
    <property type="evidence" value="ECO:0007669"/>
    <property type="project" value="UniProtKB-KW"/>
</dbReference>
<name>A0ABW0QHC3_9BURK</name>
<dbReference type="Pfam" id="PF00078">
    <property type="entry name" value="RVT_1"/>
    <property type="match status" value="1"/>
</dbReference>
<keyword evidence="4" id="KW-1185">Reference proteome</keyword>
<comment type="caution">
    <text evidence="3">The sequence shown here is derived from an EMBL/GenBank/DDBJ whole genome shotgun (WGS) entry which is preliminary data.</text>
</comment>
<dbReference type="InterPro" id="IPR000477">
    <property type="entry name" value="RT_dom"/>
</dbReference>
<dbReference type="Proteomes" id="UP001596084">
    <property type="component" value="Unassembled WGS sequence"/>
</dbReference>
<keyword evidence="3" id="KW-0548">Nucleotidyltransferase</keyword>